<accession>A0ABW5LXE6</accession>
<dbReference type="Gene3D" id="3.60.15.10">
    <property type="entry name" value="Ribonuclease Z/Hydroxyacylglutathione hydrolase-like"/>
    <property type="match status" value="1"/>
</dbReference>
<dbReference type="EMBL" id="JBHULH010000012">
    <property type="protein sequence ID" value="MFD2568921.1"/>
    <property type="molecule type" value="Genomic_DNA"/>
</dbReference>
<dbReference type="RefSeq" id="WP_379667625.1">
    <property type="nucleotide sequence ID" value="NZ_JBHULH010000012.1"/>
</dbReference>
<evidence type="ECO:0000313" key="2">
    <source>
        <dbReference type="Proteomes" id="UP001597508"/>
    </source>
</evidence>
<proteinExistence type="predicted"/>
<gene>
    <name evidence="1" type="ORF">ACFSRZ_16215</name>
</gene>
<keyword evidence="2" id="KW-1185">Reference proteome</keyword>
<dbReference type="InterPro" id="IPR036866">
    <property type="entry name" value="RibonucZ/Hydroxyglut_hydro"/>
</dbReference>
<name>A0ABW5LXE6_9FLAO</name>
<organism evidence="1 2">
    <name type="scientific">Pseudotenacibaculum haliotis</name>
    <dbReference type="NCBI Taxonomy" id="1862138"/>
    <lineage>
        <taxon>Bacteria</taxon>
        <taxon>Pseudomonadati</taxon>
        <taxon>Bacteroidota</taxon>
        <taxon>Flavobacteriia</taxon>
        <taxon>Flavobacteriales</taxon>
        <taxon>Flavobacteriaceae</taxon>
        <taxon>Pseudotenacibaculum</taxon>
    </lineage>
</organism>
<dbReference type="Proteomes" id="UP001597508">
    <property type="component" value="Unassembled WGS sequence"/>
</dbReference>
<dbReference type="InterPro" id="IPR052159">
    <property type="entry name" value="Competence_DNA_uptake"/>
</dbReference>
<sequence>MSIVKSLSVGNGDMFYIIHNSDNFTTIDCSLSDENKEDIVTELKEESKNKNITRFISTHPDEDHIKQLNYLDDEMPIVNFYCVENEATKNVETDGFIRYKSMRGSDKAYNVYRGCSRKWMNRSGEGRECAGINFQWPKTDNSDYKDALKKAKDGGSPNNISPIFTYSIEDNGTFIWMGDLENDFMEKIKSTITLPSIDILFAPHHGRKSGKVPKEMMDEMDPKIVIMGEAPSANLDYAGYDGYNKITQNSAGDILFDCVDSQIDIYVSNDSYSVNFLVNKNLPNKYNCYYLGTLEI</sequence>
<dbReference type="SUPFAM" id="SSF56281">
    <property type="entry name" value="Metallo-hydrolase/oxidoreductase"/>
    <property type="match status" value="1"/>
</dbReference>
<dbReference type="PANTHER" id="PTHR30619">
    <property type="entry name" value="DNA INTERNALIZATION/COMPETENCE PROTEIN COMEC/REC2"/>
    <property type="match status" value="1"/>
</dbReference>
<evidence type="ECO:0000313" key="1">
    <source>
        <dbReference type="EMBL" id="MFD2568921.1"/>
    </source>
</evidence>
<protein>
    <recommendedName>
        <fullName evidence="3">MBL fold metallo-hydrolase</fullName>
    </recommendedName>
</protein>
<dbReference type="PANTHER" id="PTHR30619:SF1">
    <property type="entry name" value="RECOMBINATION PROTEIN 2"/>
    <property type="match status" value="1"/>
</dbReference>
<reference evidence="2" key="1">
    <citation type="journal article" date="2019" name="Int. J. Syst. Evol. Microbiol.">
        <title>The Global Catalogue of Microorganisms (GCM) 10K type strain sequencing project: providing services to taxonomists for standard genome sequencing and annotation.</title>
        <authorList>
            <consortium name="The Broad Institute Genomics Platform"/>
            <consortium name="The Broad Institute Genome Sequencing Center for Infectious Disease"/>
            <person name="Wu L."/>
            <person name="Ma J."/>
        </authorList>
    </citation>
    <scope>NUCLEOTIDE SEQUENCE [LARGE SCALE GENOMIC DNA]</scope>
    <source>
        <strain evidence="2">KCTC 52127</strain>
    </source>
</reference>
<comment type="caution">
    <text evidence="1">The sequence shown here is derived from an EMBL/GenBank/DDBJ whole genome shotgun (WGS) entry which is preliminary data.</text>
</comment>
<evidence type="ECO:0008006" key="3">
    <source>
        <dbReference type="Google" id="ProtNLM"/>
    </source>
</evidence>